<proteinExistence type="predicted"/>
<dbReference type="InterPro" id="IPR036280">
    <property type="entry name" value="Multihaem_cyt_sf"/>
</dbReference>
<sequence>MATDLRGPDEITGSDDATRSAAIFEEMGKVLTHPRCLNCHPVTGGPSQGDDMHPHSPAMVRGEADFGPTGLNCNTCHGTENVSFATEPGSIPGHDPWQLAPVSMGWQGVSLRDICEQIKDPARNGGKDLEAIYEHNAHDGLVGWGWDPGEGRTPAPGTQEVFGQLTRTWIDTGAACPG</sequence>
<evidence type="ECO:0000313" key="2">
    <source>
        <dbReference type="Proteomes" id="UP000252023"/>
    </source>
</evidence>
<keyword evidence="2" id="KW-1185">Reference proteome</keyword>
<protein>
    <submittedName>
        <fullName evidence="1">Isoquinoline 1-oxidoreductase subunit</fullName>
    </submittedName>
</protein>
<dbReference type="AlphaFoldDB" id="A0A344PPK3"/>
<organism evidence="1 2">
    <name type="scientific">Paracoccus suum</name>
    <dbReference type="NCBI Taxonomy" id="2259340"/>
    <lineage>
        <taxon>Bacteria</taxon>
        <taxon>Pseudomonadati</taxon>
        <taxon>Pseudomonadota</taxon>
        <taxon>Alphaproteobacteria</taxon>
        <taxon>Rhodobacterales</taxon>
        <taxon>Paracoccaceae</taxon>
        <taxon>Paracoccus</taxon>
    </lineage>
</organism>
<dbReference type="SUPFAM" id="SSF48695">
    <property type="entry name" value="Multiheme cytochromes"/>
    <property type="match status" value="1"/>
</dbReference>
<dbReference type="EMBL" id="CP030918">
    <property type="protein sequence ID" value="AXC51308.1"/>
    <property type="molecule type" value="Genomic_DNA"/>
</dbReference>
<reference evidence="2" key="1">
    <citation type="submission" date="2018-07" db="EMBL/GenBank/DDBJ databases">
        <title>Genome sequencing of Paracoccus sp. SC2-6.</title>
        <authorList>
            <person name="Heo J."/>
            <person name="Kim S.-J."/>
            <person name="Kwon S.-W."/>
        </authorList>
    </citation>
    <scope>NUCLEOTIDE SEQUENCE [LARGE SCALE GENOMIC DNA]</scope>
    <source>
        <strain evidence="2">SC2-6</strain>
    </source>
</reference>
<dbReference type="RefSeq" id="WP_114077594.1">
    <property type="nucleotide sequence ID" value="NZ_CP030918.1"/>
</dbReference>
<accession>A0A344PPK3</accession>
<name>A0A344PPK3_9RHOB</name>
<dbReference type="OrthoDB" id="656942at2"/>
<gene>
    <name evidence="1" type="ORF">DRW48_14220</name>
</gene>
<evidence type="ECO:0000313" key="1">
    <source>
        <dbReference type="EMBL" id="AXC51308.1"/>
    </source>
</evidence>
<dbReference type="Proteomes" id="UP000252023">
    <property type="component" value="Chromosome"/>
</dbReference>
<dbReference type="KEGG" id="pars:DRW48_14220"/>